<evidence type="ECO:0000313" key="6">
    <source>
        <dbReference type="EMBL" id="EAU90556.2"/>
    </source>
</evidence>
<dbReference type="InterPro" id="IPR036188">
    <property type="entry name" value="FAD/NAD-bd_sf"/>
</dbReference>
<keyword evidence="3" id="KW-0274">FAD</keyword>
<dbReference type="EMBL" id="AACS02000007">
    <property type="protein sequence ID" value="EAU90556.2"/>
    <property type="molecule type" value="Genomic_DNA"/>
</dbReference>
<protein>
    <submittedName>
        <fullName evidence="6">Monooxygenase</fullName>
    </submittedName>
</protein>
<evidence type="ECO:0000256" key="2">
    <source>
        <dbReference type="ARBA" id="ARBA00022630"/>
    </source>
</evidence>
<dbReference type="RefSeq" id="XP_001831393.2">
    <property type="nucleotide sequence ID" value="XM_001831341.2"/>
</dbReference>
<dbReference type="STRING" id="240176.A8N965"/>
<dbReference type="OMA" id="ISASCHT"/>
<dbReference type="GO" id="GO:0071949">
    <property type="term" value="F:FAD binding"/>
    <property type="evidence" value="ECO:0007669"/>
    <property type="project" value="InterPro"/>
</dbReference>
<dbReference type="OrthoDB" id="2690153at2759"/>
<evidence type="ECO:0000313" key="7">
    <source>
        <dbReference type="Proteomes" id="UP000001861"/>
    </source>
</evidence>
<organism evidence="6 7">
    <name type="scientific">Coprinopsis cinerea (strain Okayama-7 / 130 / ATCC MYA-4618 / FGSC 9003)</name>
    <name type="common">Inky cap fungus</name>
    <name type="synonym">Hormographiella aspergillata</name>
    <dbReference type="NCBI Taxonomy" id="240176"/>
    <lineage>
        <taxon>Eukaryota</taxon>
        <taxon>Fungi</taxon>
        <taxon>Dikarya</taxon>
        <taxon>Basidiomycota</taxon>
        <taxon>Agaricomycotina</taxon>
        <taxon>Agaricomycetes</taxon>
        <taxon>Agaricomycetidae</taxon>
        <taxon>Agaricales</taxon>
        <taxon>Agaricineae</taxon>
        <taxon>Psathyrellaceae</taxon>
        <taxon>Coprinopsis</taxon>
    </lineage>
</organism>
<gene>
    <name evidence="6" type="ORF">CC1G_00940</name>
</gene>
<evidence type="ECO:0000256" key="1">
    <source>
        <dbReference type="ARBA" id="ARBA00001974"/>
    </source>
</evidence>
<comment type="caution">
    <text evidence="6">The sequence shown here is derived from an EMBL/GenBank/DDBJ whole genome shotgun (WGS) entry which is preliminary data.</text>
</comment>
<dbReference type="GeneID" id="6007865"/>
<keyword evidence="4" id="KW-0560">Oxidoreductase</keyword>
<feature type="domain" description="FAD-binding" evidence="5">
    <location>
        <begin position="279"/>
        <end position="318"/>
    </location>
</feature>
<keyword evidence="2" id="KW-0285">Flavoprotein</keyword>
<dbReference type="HOGENOM" id="CLU_009665_20_3_1"/>
<dbReference type="eggNOG" id="KOG3855">
    <property type="taxonomic scope" value="Eukaryota"/>
</dbReference>
<dbReference type="SUPFAM" id="SSF51905">
    <property type="entry name" value="FAD/NAD(P)-binding domain"/>
    <property type="match status" value="1"/>
</dbReference>
<dbReference type="VEuPathDB" id="FungiDB:CC1G_00940"/>
<dbReference type="KEGG" id="cci:CC1G_00940"/>
<dbReference type="Pfam" id="PF01494">
    <property type="entry name" value="FAD_binding_3"/>
    <property type="match status" value="2"/>
</dbReference>
<dbReference type="InterPro" id="IPR002938">
    <property type="entry name" value="FAD-bd"/>
</dbReference>
<reference evidence="6 7" key="1">
    <citation type="journal article" date="2010" name="Proc. Natl. Acad. Sci. U.S.A.">
        <title>Insights into evolution of multicellular fungi from the assembled chromosomes of the mushroom Coprinopsis cinerea (Coprinus cinereus).</title>
        <authorList>
            <person name="Stajich J.E."/>
            <person name="Wilke S.K."/>
            <person name="Ahren D."/>
            <person name="Au C.H."/>
            <person name="Birren B.W."/>
            <person name="Borodovsky M."/>
            <person name="Burns C."/>
            <person name="Canback B."/>
            <person name="Casselton L.A."/>
            <person name="Cheng C.K."/>
            <person name="Deng J."/>
            <person name="Dietrich F.S."/>
            <person name="Fargo D.C."/>
            <person name="Farman M.L."/>
            <person name="Gathman A.C."/>
            <person name="Goldberg J."/>
            <person name="Guigo R."/>
            <person name="Hoegger P.J."/>
            <person name="Hooker J.B."/>
            <person name="Huggins A."/>
            <person name="James T.Y."/>
            <person name="Kamada T."/>
            <person name="Kilaru S."/>
            <person name="Kodira C."/>
            <person name="Kues U."/>
            <person name="Kupfer D."/>
            <person name="Kwan H.S."/>
            <person name="Lomsadze A."/>
            <person name="Li W."/>
            <person name="Lilly W.W."/>
            <person name="Ma L.J."/>
            <person name="Mackey A.J."/>
            <person name="Manning G."/>
            <person name="Martin F."/>
            <person name="Muraguchi H."/>
            <person name="Natvig D.O."/>
            <person name="Palmerini H."/>
            <person name="Ramesh M.A."/>
            <person name="Rehmeyer C.J."/>
            <person name="Roe B.A."/>
            <person name="Shenoy N."/>
            <person name="Stanke M."/>
            <person name="Ter-Hovhannisyan V."/>
            <person name="Tunlid A."/>
            <person name="Velagapudi R."/>
            <person name="Vision T.J."/>
            <person name="Zeng Q."/>
            <person name="Zolan M.E."/>
            <person name="Pukkila P.J."/>
        </authorList>
    </citation>
    <scope>NUCLEOTIDE SEQUENCE [LARGE SCALE GENOMIC DNA]</scope>
    <source>
        <strain evidence="7">Okayama-7 / 130 / ATCC MYA-4618 / FGSC 9003</strain>
    </source>
</reference>
<evidence type="ECO:0000256" key="4">
    <source>
        <dbReference type="ARBA" id="ARBA00023002"/>
    </source>
</evidence>
<dbReference type="PANTHER" id="PTHR43004:SF19">
    <property type="entry name" value="BINDING MONOOXYGENASE, PUTATIVE (JCVI)-RELATED"/>
    <property type="match status" value="1"/>
</dbReference>
<dbReference type="PRINTS" id="PR00420">
    <property type="entry name" value="RNGMNOXGNASE"/>
</dbReference>
<keyword evidence="7" id="KW-1185">Reference proteome</keyword>
<evidence type="ECO:0000256" key="3">
    <source>
        <dbReference type="ARBA" id="ARBA00022827"/>
    </source>
</evidence>
<accession>A8N965</accession>
<dbReference type="GO" id="GO:0016709">
    <property type="term" value="F:oxidoreductase activity, acting on paired donors, with incorporation or reduction of molecular oxygen, NAD(P)H as one donor, and incorporation of one atom of oxygen"/>
    <property type="evidence" value="ECO:0007669"/>
    <property type="project" value="UniProtKB-ARBA"/>
</dbReference>
<dbReference type="Proteomes" id="UP000001861">
    <property type="component" value="Unassembled WGS sequence"/>
</dbReference>
<dbReference type="InterPro" id="IPR050641">
    <property type="entry name" value="RIFMO-like"/>
</dbReference>
<name>A8N965_COPC7</name>
<dbReference type="Gene3D" id="3.40.30.120">
    <property type="match status" value="1"/>
</dbReference>
<dbReference type="AlphaFoldDB" id="A8N965"/>
<proteinExistence type="predicted"/>
<feature type="domain" description="FAD-binding" evidence="5">
    <location>
        <begin position="7"/>
        <end position="210"/>
    </location>
</feature>
<evidence type="ECO:0000259" key="5">
    <source>
        <dbReference type="Pfam" id="PF01494"/>
    </source>
</evidence>
<sequence length="516" mass="55825">MDNIPRVLIIGSGPSGLVLALALAKNGIQTRIIEKRQEPAPGQRGAGIMVDASPIVPRTLELFGQLGIVDQVLGEAVPVPRIRRYRLSDVTEVVQEIEMSPSTKPSSTTPFPNLLMLGQDRLEKILISALREHGGNVEYGIEMKTLTGSKECVNVKLIHHGPNNSIEEESQYDWVIGADGEKSEVRKRAGLTFDGESRADSLLVGDTSVEGLGPEYVCLSLRPTEKAGLFSFITGGNQVNLSEVGSLQPGNSPRMPCGKIAPLAGNFFSRYTMDVLVPVRDSLSLAWKLNLVVKGLASSELLESYTEERIPVVAEMLNLSTEYLDKALNQCPGEGGEWSRDGALHQLGINYRWSSIVLSDSGCKKTPPIDSYGRVATDVLQPGDRAPDSSGICLVETRATIPLVISRLSDVYKTTHHTVVIFTGVVDAKTVLMELSRYSGVLIQIVAVVPSEGYTSGSLPSTVDFVFTDTDGRVSQTYTEEESGLIIVRPDGMIGAMLRSSSSVHDYFSGIFLLSD</sequence>
<dbReference type="PANTHER" id="PTHR43004">
    <property type="entry name" value="TRK SYSTEM POTASSIUM UPTAKE PROTEIN"/>
    <property type="match status" value="1"/>
</dbReference>
<dbReference type="InParanoid" id="A8N965"/>
<comment type="cofactor">
    <cofactor evidence="1">
        <name>FAD</name>
        <dbReference type="ChEBI" id="CHEBI:57692"/>
    </cofactor>
</comment>
<keyword evidence="6" id="KW-0503">Monooxygenase</keyword>
<dbReference type="Gene3D" id="3.50.50.60">
    <property type="entry name" value="FAD/NAD(P)-binding domain"/>
    <property type="match status" value="2"/>
</dbReference>